<keyword evidence="3" id="KW-1185">Reference proteome</keyword>
<organism evidence="2 3">
    <name type="scientific">Acetobacterium fimetarium</name>
    <dbReference type="NCBI Taxonomy" id="52691"/>
    <lineage>
        <taxon>Bacteria</taxon>
        <taxon>Bacillati</taxon>
        <taxon>Bacillota</taxon>
        <taxon>Clostridia</taxon>
        <taxon>Eubacteriales</taxon>
        <taxon>Eubacteriaceae</taxon>
        <taxon>Acetobacterium</taxon>
    </lineage>
</organism>
<evidence type="ECO:0000313" key="2">
    <source>
        <dbReference type="EMBL" id="MBC3804572.1"/>
    </source>
</evidence>
<dbReference type="Pfam" id="PF12728">
    <property type="entry name" value="HTH_17"/>
    <property type="match status" value="1"/>
</dbReference>
<dbReference type="Proteomes" id="UP000603234">
    <property type="component" value="Unassembled WGS sequence"/>
</dbReference>
<dbReference type="NCBIfam" id="TIGR01764">
    <property type="entry name" value="excise"/>
    <property type="match status" value="1"/>
</dbReference>
<accession>A0ABR6WVD6</accession>
<proteinExistence type="predicted"/>
<protein>
    <submittedName>
        <fullName evidence="2">Helix-turn-helix domain-containing protein</fullName>
    </submittedName>
</protein>
<sequence>MSEKLTYSVKEVSDLIGISQPKAYELCHRADFPAIRFGRKIVIPKIEFREWLAAEATRGTNENQLQQ</sequence>
<dbReference type="InterPro" id="IPR041657">
    <property type="entry name" value="HTH_17"/>
</dbReference>
<comment type="caution">
    <text evidence="2">The sequence shown here is derived from an EMBL/GenBank/DDBJ whole genome shotgun (WGS) entry which is preliminary data.</text>
</comment>
<evidence type="ECO:0000259" key="1">
    <source>
        <dbReference type="Pfam" id="PF12728"/>
    </source>
</evidence>
<evidence type="ECO:0000313" key="3">
    <source>
        <dbReference type="Proteomes" id="UP000603234"/>
    </source>
</evidence>
<dbReference type="InterPro" id="IPR010093">
    <property type="entry name" value="SinI_DNA-bd"/>
</dbReference>
<dbReference type="EMBL" id="WJBC01000011">
    <property type="protein sequence ID" value="MBC3804572.1"/>
    <property type="molecule type" value="Genomic_DNA"/>
</dbReference>
<name>A0ABR6WVD6_9FIRM</name>
<gene>
    <name evidence="2" type="ORF">GH808_09030</name>
</gene>
<reference evidence="2 3" key="1">
    <citation type="journal article" date="2020" name="mSystems">
        <title>Defining Genomic and Predicted Metabolic Features of the Acetobacterium Genus.</title>
        <authorList>
            <person name="Ross D.E."/>
            <person name="Marshall C.W."/>
            <person name="Gulliver D."/>
            <person name="May H.D."/>
            <person name="Norman R.S."/>
        </authorList>
    </citation>
    <scope>NUCLEOTIDE SEQUENCE [LARGE SCALE GENOMIC DNA]</scope>
    <source>
        <strain evidence="2 3">DSM 8238</strain>
    </source>
</reference>
<dbReference type="RefSeq" id="WP_186842454.1">
    <property type="nucleotide sequence ID" value="NZ_WJBC01000011.1"/>
</dbReference>
<feature type="domain" description="Helix-turn-helix" evidence="1">
    <location>
        <begin position="7"/>
        <end position="54"/>
    </location>
</feature>